<evidence type="ECO:0000313" key="2">
    <source>
        <dbReference type="Proteomes" id="UP000236998"/>
    </source>
</evidence>
<evidence type="ECO:0000313" key="1">
    <source>
        <dbReference type="EMBL" id="POD71293.1"/>
    </source>
</evidence>
<dbReference type="AlphaFoldDB" id="A0ABD6VGC9"/>
<name>A0ABD6VGC9_9PSED</name>
<accession>A0ABD6VGC9</accession>
<gene>
    <name evidence="1" type="ORF">BKM07_03640</name>
</gene>
<comment type="caution">
    <text evidence="1">The sequence shown here is derived from an EMBL/GenBank/DDBJ whole genome shotgun (WGS) entry which is preliminary data.</text>
</comment>
<reference evidence="1 2" key="1">
    <citation type="submission" date="2016-10" db="EMBL/GenBank/DDBJ databases">
        <title>Comparative genomics of Pseudomonas syringae.</title>
        <authorList>
            <person name="Hulin M.T."/>
        </authorList>
    </citation>
    <scope>NUCLEOTIDE SEQUENCE [LARGE SCALE GENOMIC DNA]</scope>
    <source>
        <strain evidence="1 2">9643</strain>
    </source>
</reference>
<sequence length="59" mass="6590">MLVTPSLQLMTHVLLEVGSSNDWQEKVDWKLSLDKALVTRGNESETHGLQLLVVDTTIV</sequence>
<proteinExistence type="predicted"/>
<dbReference type="Proteomes" id="UP000236998">
    <property type="component" value="Unassembled WGS sequence"/>
</dbReference>
<evidence type="ECO:0008006" key="3">
    <source>
        <dbReference type="Google" id="ProtNLM"/>
    </source>
</evidence>
<organism evidence="1 2">
    <name type="scientific">Pseudomonas syringae group genomosp. 3</name>
    <dbReference type="NCBI Taxonomy" id="251701"/>
    <lineage>
        <taxon>Bacteria</taxon>
        <taxon>Pseudomonadati</taxon>
        <taxon>Pseudomonadota</taxon>
        <taxon>Gammaproteobacteria</taxon>
        <taxon>Pseudomonadales</taxon>
        <taxon>Pseudomonadaceae</taxon>
        <taxon>Pseudomonas</taxon>
    </lineage>
</organism>
<dbReference type="EMBL" id="MLET01000002">
    <property type="protein sequence ID" value="POD71293.1"/>
    <property type="molecule type" value="Genomic_DNA"/>
</dbReference>
<protein>
    <recommendedName>
        <fullName evidence="3">Transposase</fullName>
    </recommendedName>
</protein>